<reference evidence="1 2" key="1">
    <citation type="submission" date="2018-05" db="EMBL/GenBank/DDBJ databases">
        <title>Genomic Encyclopedia of Type Strains, Phase IV (KMG-IV): sequencing the most valuable type-strain genomes for metagenomic binning, comparative biology and taxonomic classification.</title>
        <authorList>
            <person name="Goeker M."/>
        </authorList>
    </citation>
    <scope>NUCLEOTIDE SEQUENCE [LARGE SCALE GENOMIC DNA]</scope>
    <source>
        <strain evidence="1 2">DSM 2626</strain>
    </source>
</reference>
<dbReference type="AlphaFoldDB" id="A0A8E2WFJ8"/>
<organism evidence="1 2">
    <name type="scientific">Rhizobium loti</name>
    <name type="common">Mesorhizobium loti</name>
    <dbReference type="NCBI Taxonomy" id="381"/>
    <lineage>
        <taxon>Bacteria</taxon>
        <taxon>Pseudomonadati</taxon>
        <taxon>Pseudomonadota</taxon>
        <taxon>Alphaproteobacteria</taxon>
        <taxon>Hyphomicrobiales</taxon>
        <taxon>Phyllobacteriaceae</taxon>
        <taxon>Mesorhizobium</taxon>
    </lineage>
</organism>
<gene>
    <name evidence="1" type="ORF">C8D77_101203</name>
</gene>
<proteinExistence type="predicted"/>
<evidence type="ECO:0000313" key="2">
    <source>
        <dbReference type="Proteomes" id="UP000245631"/>
    </source>
</evidence>
<comment type="caution">
    <text evidence="1">The sequence shown here is derived from an EMBL/GenBank/DDBJ whole genome shotgun (WGS) entry which is preliminary data.</text>
</comment>
<protein>
    <submittedName>
        <fullName evidence="1">Uncharacterized protein</fullName>
    </submittedName>
</protein>
<accession>A0A8E2WFJ8</accession>
<dbReference type="Proteomes" id="UP000245631">
    <property type="component" value="Unassembled WGS sequence"/>
</dbReference>
<dbReference type="EMBL" id="QGGH01000001">
    <property type="protein sequence ID" value="PWJ93524.1"/>
    <property type="molecule type" value="Genomic_DNA"/>
</dbReference>
<dbReference type="RefSeq" id="WP_146211745.1">
    <property type="nucleotide sequence ID" value="NZ_QGGH01000001.1"/>
</dbReference>
<dbReference type="GeneID" id="61049560"/>
<name>A0A8E2WFJ8_RHILI</name>
<evidence type="ECO:0000313" key="1">
    <source>
        <dbReference type="EMBL" id="PWJ93524.1"/>
    </source>
</evidence>
<sequence length="94" mass="10497">MCYGCYKEAGEPKIFSGLVMVAAAMAKEIDNYGAFHIVVDDMNIEDHHLEYCIEHAEATEAEIEFGRLMLTMDEDARMSALALADGMWSMSLKV</sequence>